<keyword evidence="3" id="KW-1185">Reference proteome</keyword>
<dbReference type="RefSeq" id="WP_145348394.1">
    <property type="nucleotide sequence ID" value="NZ_CP036261.1"/>
</dbReference>
<dbReference type="NCBIfam" id="TIGR02532">
    <property type="entry name" value="IV_pilin_GFxxxE"/>
    <property type="match status" value="1"/>
</dbReference>
<dbReference type="Gene3D" id="3.30.700.10">
    <property type="entry name" value="Glycoprotein, Type 4 Pilin"/>
    <property type="match status" value="1"/>
</dbReference>
<dbReference type="PROSITE" id="PS00409">
    <property type="entry name" value="PROKAR_NTER_METHYL"/>
    <property type="match status" value="1"/>
</dbReference>
<dbReference type="InterPro" id="IPR045584">
    <property type="entry name" value="Pilin-like"/>
</dbReference>
<protein>
    <submittedName>
        <fullName evidence="2">Putative major pilin subunit</fullName>
    </submittedName>
</protein>
<dbReference type="Proteomes" id="UP000319557">
    <property type="component" value="Chromosome"/>
</dbReference>
<proteinExistence type="predicted"/>
<dbReference type="NCBIfam" id="TIGR04294">
    <property type="entry name" value="pre_pil_HX9DG"/>
    <property type="match status" value="1"/>
</dbReference>
<dbReference type="InterPro" id="IPR011453">
    <property type="entry name" value="DUF1559"/>
</dbReference>
<dbReference type="SUPFAM" id="SSF54523">
    <property type="entry name" value="Pili subunits"/>
    <property type="match status" value="1"/>
</dbReference>
<evidence type="ECO:0000259" key="1">
    <source>
        <dbReference type="Pfam" id="PF07596"/>
    </source>
</evidence>
<dbReference type="EMBL" id="CP036261">
    <property type="protein sequence ID" value="QDS90610.1"/>
    <property type="molecule type" value="Genomic_DNA"/>
</dbReference>
<dbReference type="PANTHER" id="PTHR30093">
    <property type="entry name" value="GENERAL SECRETION PATHWAY PROTEIN G"/>
    <property type="match status" value="1"/>
</dbReference>
<dbReference type="AlphaFoldDB" id="A0A517M6V4"/>
<dbReference type="PANTHER" id="PTHR30093:SF2">
    <property type="entry name" value="TYPE II SECRETION SYSTEM PROTEIN H"/>
    <property type="match status" value="1"/>
</dbReference>
<reference evidence="2 3" key="1">
    <citation type="submission" date="2019-02" db="EMBL/GenBank/DDBJ databases">
        <title>Deep-cultivation of Planctomycetes and their phenomic and genomic characterization uncovers novel biology.</title>
        <authorList>
            <person name="Wiegand S."/>
            <person name="Jogler M."/>
            <person name="Boedeker C."/>
            <person name="Pinto D."/>
            <person name="Vollmers J."/>
            <person name="Rivas-Marin E."/>
            <person name="Kohn T."/>
            <person name="Peeters S.H."/>
            <person name="Heuer A."/>
            <person name="Rast P."/>
            <person name="Oberbeckmann S."/>
            <person name="Bunk B."/>
            <person name="Jeske O."/>
            <person name="Meyerdierks A."/>
            <person name="Storesund J.E."/>
            <person name="Kallscheuer N."/>
            <person name="Luecker S."/>
            <person name="Lage O.M."/>
            <person name="Pohl T."/>
            <person name="Merkel B.J."/>
            <person name="Hornburger P."/>
            <person name="Mueller R.-W."/>
            <person name="Bruemmer F."/>
            <person name="Labrenz M."/>
            <person name="Spormann A.M."/>
            <person name="Op den Camp H."/>
            <person name="Overmann J."/>
            <person name="Amann R."/>
            <person name="Jetten M.S.M."/>
            <person name="Mascher T."/>
            <person name="Medema M.H."/>
            <person name="Devos D.P."/>
            <person name="Kaster A.-K."/>
            <person name="Ovreas L."/>
            <person name="Rohde M."/>
            <person name="Galperin M.Y."/>
            <person name="Jogler C."/>
        </authorList>
    </citation>
    <scope>NUCLEOTIDE SEQUENCE [LARGE SCALE GENOMIC DNA]</scope>
    <source>
        <strain evidence="2 3">EC9</strain>
    </source>
</reference>
<accession>A0A517M6V4</accession>
<evidence type="ECO:0000313" key="3">
    <source>
        <dbReference type="Proteomes" id="UP000319557"/>
    </source>
</evidence>
<dbReference type="Pfam" id="PF07963">
    <property type="entry name" value="N_methyl"/>
    <property type="match status" value="1"/>
</dbReference>
<sequence length="292" mass="32048">MRNRTQGFTLVELLVVIAIIGILVGLLLPAVQAAREAARRMQCSNNFKQFGLALHNYHDTHQTFPAGSRYNTEPGNIGGNRINGWVAILPFMEMGNVYDLWDFRVDYDNAANNAAKATVVDAMFCPSKPRPLQGSSTVAYGDYAFSTGTGSTNDGNTNSWRGIFNQNSRVAFRDITDGTSNTIAAGEMDSNFNLSNHIWRWGYHSHRNMCYPLNRKIVGDAAFSHITNNGTVVAGTSATEYSDRWANFGSHHPGGAQFLKADGSVAFIAETIQYLTYQYLGDKADGNVIPAQ</sequence>
<dbReference type="InterPro" id="IPR012902">
    <property type="entry name" value="N_methyl_site"/>
</dbReference>
<dbReference type="KEGG" id="ruv:EC9_48240"/>
<evidence type="ECO:0000313" key="2">
    <source>
        <dbReference type="EMBL" id="QDS90610.1"/>
    </source>
</evidence>
<organism evidence="2 3">
    <name type="scientific">Rosistilla ulvae</name>
    <dbReference type="NCBI Taxonomy" id="1930277"/>
    <lineage>
        <taxon>Bacteria</taxon>
        <taxon>Pseudomonadati</taxon>
        <taxon>Planctomycetota</taxon>
        <taxon>Planctomycetia</taxon>
        <taxon>Pirellulales</taxon>
        <taxon>Pirellulaceae</taxon>
        <taxon>Rosistilla</taxon>
    </lineage>
</organism>
<gene>
    <name evidence="2" type="ORF">EC9_48240</name>
</gene>
<name>A0A517M6V4_9BACT</name>
<dbReference type="InterPro" id="IPR027558">
    <property type="entry name" value="Pre_pil_HX9DG_C"/>
</dbReference>
<dbReference type="Pfam" id="PF07596">
    <property type="entry name" value="SBP_bac_10"/>
    <property type="match status" value="1"/>
</dbReference>
<feature type="domain" description="DUF1559" evidence="1">
    <location>
        <begin position="32"/>
        <end position="273"/>
    </location>
</feature>
<dbReference type="OrthoDB" id="263324at2"/>